<organism evidence="2 3">
    <name type="scientific">Arthrobotrys flagrans</name>
    <name type="common">Nematode-trapping fungus</name>
    <name type="synonym">Trichothecium flagrans</name>
    <dbReference type="NCBI Taxonomy" id="97331"/>
    <lineage>
        <taxon>Eukaryota</taxon>
        <taxon>Fungi</taxon>
        <taxon>Dikarya</taxon>
        <taxon>Ascomycota</taxon>
        <taxon>Pezizomycotina</taxon>
        <taxon>Orbiliomycetes</taxon>
        <taxon>Orbiliales</taxon>
        <taxon>Orbiliaceae</taxon>
        <taxon>Arthrobotrys</taxon>
    </lineage>
</organism>
<dbReference type="VEuPathDB" id="FungiDB:DFL_007956"/>
<dbReference type="EMBL" id="SAEB01000009">
    <property type="protein sequence ID" value="RVD83572.1"/>
    <property type="molecule type" value="Genomic_DNA"/>
</dbReference>
<dbReference type="Pfam" id="PF00646">
    <property type="entry name" value="F-box"/>
    <property type="match status" value="1"/>
</dbReference>
<dbReference type="Proteomes" id="UP000283090">
    <property type="component" value="Unassembled WGS sequence"/>
</dbReference>
<accession>A0A436ZXP9</accession>
<sequence length="229" mass="25962">MPITTLPPELLTLILLSTPFPTHLTASAVSPLWSSIFSSLPLQKSRYVPKFTTSGLPNLHKLLDFNGGFRFTIQGDKAVSYKFRQTQVLGPRRKKAPRIYTTTWESWIDITHHPFLNEPIFSPFTTYLSPEESEKLSYGPREYMVLDNFFIEVHVPGVYPNYISIGNTKSTNWSVHGKNGTVRELCEFLAEMMGFEDGEPYEVALANGWKIWGNRWVGVLVARFVGQGG</sequence>
<dbReference type="RefSeq" id="XP_067489116.1">
    <property type="nucleotide sequence ID" value="XM_067637617.1"/>
</dbReference>
<feature type="domain" description="F-box" evidence="1">
    <location>
        <begin position="5"/>
        <end position="42"/>
    </location>
</feature>
<evidence type="ECO:0000313" key="3">
    <source>
        <dbReference type="Proteomes" id="UP000283090"/>
    </source>
</evidence>
<dbReference type="SUPFAM" id="SSF81383">
    <property type="entry name" value="F-box domain"/>
    <property type="match status" value="1"/>
</dbReference>
<evidence type="ECO:0000259" key="1">
    <source>
        <dbReference type="Pfam" id="PF00646"/>
    </source>
</evidence>
<keyword evidence="3" id="KW-1185">Reference proteome</keyword>
<reference evidence="2 3" key="1">
    <citation type="submission" date="2019-01" db="EMBL/GenBank/DDBJ databases">
        <title>Intercellular communication is required for trap formation in the nematode-trapping fungus Duddingtonia flagrans.</title>
        <authorList>
            <person name="Youssar L."/>
            <person name="Wernet V."/>
            <person name="Hensel N."/>
            <person name="Hildebrandt H.-G."/>
            <person name="Fischer R."/>
        </authorList>
    </citation>
    <scope>NUCLEOTIDE SEQUENCE [LARGE SCALE GENOMIC DNA]</scope>
    <source>
        <strain evidence="2 3">CBS H-5679</strain>
    </source>
</reference>
<dbReference type="OrthoDB" id="10438511at2759"/>
<proteinExistence type="predicted"/>
<dbReference type="AlphaFoldDB" id="A0A436ZXP9"/>
<protein>
    <recommendedName>
        <fullName evidence="1">F-box domain-containing protein</fullName>
    </recommendedName>
</protein>
<dbReference type="GeneID" id="93590267"/>
<gene>
    <name evidence="2" type="ORF">DFL_007956</name>
</gene>
<comment type="caution">
    <text evidence="2">The sequence shown here is derived from an EMBL/GenBank/DDBJ whole genome shotgun (WGS) entry which is preliminary data.</text>
</comment>
<name>A0A436ZXP9_ARTFL</name>
<dbReference type="InterPro" id="IPR036047">
    <property type="entry name" value="F-box-like_dom_sf"/>
</dbReference>
<dbReference type="InterPro" id="IPR001810">
    <property type="entry name" value="F-box_dom"/>
</dbReference>
<evidence type="ECO:0000313" key="2">
    <source>
        <dbReference type="EMBL" id="RVD83572.1"/>
    </source>
</evidence>